<feature type="region of interest" description="Disordered" evidence="1">
    <location>
        <begin position="1"/>
        <end position="105"/>
    </location>
</feature>
<dbReference type="PANTHER" id="PTHR35746:SF4">
    <property type="entry name" value="FK506-BINDING PROTEIN 2-1"/>
    <property type="match status" value="1"/>
</dbReference>
<evidence type="ECO:0000313" key="2">
    <source>
        <dbReference type="EnsemblPlants" id="TraesCS5B02G278900.4"/>
    </source>
</evidence>
<feature type="compositionally biased region" description="Basic residues" evidence="1">
    <location>
        <begin position="35"/>
        <end position="45"/>
    </location>
</feature>
<evidence type="ECO:0000313" key="3">
    <source>
        <dbReference type="Proteomes" id="UP000019116"/>
    </source>
</evidence>
<dbReference type="Gramene" id="TraesSYM7B03G04099260.1">
    <property type="protein sequence ID" value="TraesSYM7B03G04099260.1"/>
    <property type="gene ID" value="TraesSYM7B03G04099260"/>
</dbReference>
<organism evidence="2">
    <name type="scientific">Triticum aestivum</name>
    <name type="common">Wheat</name>
    <dbReference type="NCBI Taxonomy" id="4565"/>
    <lineage>
        <taxon>Eukaryota</taxon>
        <taxon>Viridiplantae</taxon>
        <taxon>Streptophyta</taxon>
        <taxon>Embryophyta</taxon>
        <taxon>Tracheophyta</taxon>
        <taxon>Spermatophyta</taxon>
        <taxon>Magnoliopsida</taxon>
        <taxon>Liliopsida</taxon>
        <taxon>Poales</taxon>
        <taxon>Poaceae</taxon>
        <taxon>BOP clade</taxon>
        <taxon>Pooideae</taxon>
        <taxon>Triticodae</taxon>
        <taxon>Triticeae</taxon>
        <taxon>Triticinae</taxon>
        <taxon>Triticum</taxon>
    </lineage>
</organism>
<feature type="compositionally biased region" description="Basic and acidic residues" evidence="1">
    <location>
        <begin position="840"/>
        <end position="853"/>
    </location>
</feature>
<dbReference type="Gramene" id="TraesNOR5B03G02948000.1">
    <property type="protein sequence ID" value="TraesNOR5B03G02948000.1"/>
    <property type="gene ID" value="TraesNOR5B03G02948000"/>
</dbReference>
<reference evidence="2" key="1">
    <citation type="submission" date="2018-08" db="EMBL/GenBank/DDBJ databases">
        <authorList>
            <person name="Rossello M."/>
        </authorList>
    </citation>
    <scope>NUCLEOTIDE SEQUENCE [LARGE SCALE GENOMIC DNA]</scope>
    <source>
        <strain evidence="2">cv. Chinese Spring</strain>
    </source>
</reference>
<dbReference type="Gramene" id="TraesSTA5B03G02912630.1">
    <property type="protein sequence ID" value="TraesSTA5B03G02912630.1"/>
    <property type="gene ID" value="TraesSTA5B03G02912630"/>
</dbReference>
<feature type="compositionally biased region" description="Basic and acidic residues" evidence="1">
    <location>
        <begin position="724"/>
        <end position="741"/>
    </location>
</feature>
<dbReference type="Gramene" id="TraesJUL5B03G02942000.4">
    <property type="protein sequence ID" value="TraesJUL5B03G02942000.4"/>
    <property type="gene ID" value="TraesJUL5B03G02942000"/>
</dbReference>
<proteinExistence type="predicted"/>
<feature type="region of interest" description="Disordered" evidence="1">
    <location>
        <begin position="838"/>
        <end position="901"/>
    </location>
</feature>
<dbReference type="AlphaFoldDB" id="A0A3B6LPI7"/>
<accession>A0A3B6LPI7</accession>
<feature type="compositionally biased region" description="Low complexity" evidence="1">
    <location>
        <begin position="555"/>
        <end position="566"/>
    </location>
</feature>
<feature type="region of interest" description="Disordered" evidence="1">
    <location>
        <begin position="549"/>
        <end position="572"/>
    </location>
</feature>
<dbReference type="RefSeq" id="XP_044389472.1">
    <property type="nucleotide sequence ID" value="XM_044533537.1"/>
</dbReference>
<feature type="region of interest" description="Disordered" evidence="1">
    <location>
        <begin position="653"/>
        <end position="812"/>
    </location>
</feature>
<reference evidence="2" key="2">
    <citation type="submission" date="2018-10" db="UniProtKB">
        <authorList>
            <consortium name="EnsemblPlants"/>
        </authorList>
    </citation>
    <scope>IDENTIFICATION</scope>
</reference>
<dbReference type="Gramene" id="TraesCS5B03G0723300.3">
    <property type="protein sequence ID" value="TraesCS5B03G0723300.3.CDS"/>
    <property type="gene ID" value="TraesCS5B03G0723300"/>
</dbReference>
<dbReference type="Gramene" id="TraesCS5B02G278900.4">
    <property type="protein sequence ID" value="TraesCS5B02G278900.4"/>
    <property type="gene ID" value="TraesCS5B02G278900"/>
</dbReference>
<dbReference type="Gramene" id="TraesJAG5B03G02918530.2">
    <property type="protein sequence ID" value="TraesJAG5B03G02918530.2"/>
    <property type="gene ID" value="TraesJAG5B03G02918530"/>
</dbReference>
<feature type="compositionally biased region" description="Low complexity" evidence="1">
    <location>
        <begin position="82"/>
        <end position="99"/>
    </location>
</feature>
<dbReference type="PaxDb" id="4565-Traes_5BL_56804DBC4.1"/>
<gene>
    <name evidence="2" type="primary">LOC123112527</name>
</gene>
<name>A0A3B6LPI7_WHEAT</name>
<feature type="compositionally biased region" description="Basic and acidic residues" evidence="1">
    <location>
        <begin position="1"/>
        <end position="12"/>
    </location>
</feature>
<dbReference type="Gramene" id="TraesMAC5B03G02920470.1">
    <property type="protein sequence ID" value="TraesMAC5B03G02920470.1"/>
    <property type="gene ID" value="TraesMAC5B03G02920470"/>
</dbReference>
<dbReference type="Proteomes" id="UP000019116">
    <property type="component" value="Chromosome 5B"/>
</dbReference>
<dbReference type="GeneID" id="123112527"/>
<feature type="compositionally biased region" description="Basic and acidic residues" evidence="1">
    <location>
        <begin position="680"/>
        <end position="690"/>
    </location>
</feature>
<feature type="region of interest" description="Disordered" evidence="1">
    <location>
        <begin position="398"/>
        <end position="419"/>
    </location>
</feature>
<sequence>MEGDEAARRGREALSGGHLCHVCGHQYPNPNPSAKLRRSHRRNSCRKVTPSAEEEDAGPRNAGEGRLVLGAAGGPGDGEEPGNGAASGGSASPGSANGGVESVEDRENAGVCSLLLSTEHASPNAARIQAITSDYIETGLIPNNSAVTADEGNGTDSERPCTNGMQHKVPESFTEIGQLAVAHPTEREDCLEEYQDASSFLHQSDPEDGAAIARESDVPMEIKNLDKGSVGSSVAADVISLERYDTCKYQFSRESSMTDFPAGSEVENEAEYYAENRTPGLVRREDVLNLQSTGDCSADIDSNNADFVVDSKSDKTSGSCEFIGDLNPSSLQKCSPLMSDPGSQSACSRKVDSFFKDGMEVLDCMSEVSPREEIVESYPIGSETTSNSGDEVKLIHTESTSTDHSTERSSQNFSAQDTSGVQLPDGNSCLVNSVCSVPGYKNDLAVTNVDGMLKSNAEENCSEGILVKGSALDSSCEARSEQQEDICNRESATEVPTNYQVSTSQEHVTLLMDQVTSTKNPFNVDDTRSDDLFELASGYHLEAPNVFESEQEVDSTSQTVSNQTSVADGKHCPISDDRMVAVSSKNGYAVDAEDASVSSSADSAKNVFLHDALVNHDKKEGESHTNGIIDAPSQVFLTEFGTMPDSQEINAVSTHVEEKTGTEDTKAKDETPVENIDDSEEKKQTEDASAKEMTAVLHSDNVEEDKLAKDTGSKEVTAVQSTENIHEKVQTEDDRAKKIDGEFNTADVGNRQTDVASKEEKTDEVQQTDNAEEKKQAPETTAKETNAVQSRDQAEERKQAEGTVGLEGNKQNGEIAAVGSRLNSARISVPLKVLLAEASLEGKEKKPSTKERVLSFTRRGASKDDASSAKPGPAGSDDQYWNSPAKMPHDNNNNVDKRSKVRKQPWMPFICCHSVH</sequence>
<dbReference type="KEGG" id="taes:123112527"/>
<keyword evidence="3" id="KW-1185">Reference proteome</keyword>
<evidence type="ECO:0000256" key="1">
    <source>
        <dbReference type="SAM" id="MobiDB-lite"/>
    </source>
</evidence>
<dbReference type="OrthoDB" id="1939753at2759"/>
<feature type="compositionally biased region" description="Basic and acidic residues" evidence="1">
    <location>
        <begin position="700"/>
        <end position="713"/>
    </location>
</feature>
<dbReference type="Gramene" id="TraesARI7B03G04241530.2">
    <property type="protein sequence ID" value="TraesARI7B03G04241530.2"/>
    <property type="gene ID" value="TraesARI7B03G04241530"/>
</dbReference>
<protein>
    <submittedName>
        <fullName evidence="2">Uncharacterized protein</fullName>
    </submittedName>
</protein>
<dbReference type="PANTHER" id="PTHR35746">
    <property type="entry name" value="PENTATRICOPEPTIDE REPEAT (PPR) SUPERFAMILY PROTEIN"/>
    <property type="match status" value="1"/>
</dbReference>
<dbReference type="EnsemblPlants" id="TraesCS5B02G278900.4">
    <property type="protein sequence ID" value="TraesCS5B02G278900.4"/>
    <property type="gene ID" value="TraesCS5B02G278900"/>
</dbReference>
<feature type="compositionally biased region" description="Basic and acidic residues" evidence="1">
    <location>
        <begin position="655"/>
        <end position="671"/>
    </location>
</feature>
<dbReference type="STRING" id="4565.A0A3B6LPI7"/>